<name>A0A2T0WCD3_9RHOB</name>
<evidence type="ECO:0000313" key="2">
    <source>
        <dbReference type="Proteomes" id="UP000238392"/>
    </source>
</evidence>
<reference evidence="1 2" key="1">
    <citation type="submission" date="2018-03" db="EMBL/GenBank/DDBJ databases">
        <title>Genomic Encyclopedia of Archaeal and Bacterial Type Strains, Phase II (KMG-II): from individual species to whole genera.</title>
        <authorList>
            <person name="Goeker M."/>
        </authorList>
    </citation>
    <scope>NUCLEOTIDE SEQUENCE [LARGE SCALE GENOMIC DNA]</scope>
    <source>
        <strain evidence="1 2">DSM 100212</strain>
    </source>
</reference>
<proteinExistence type="predicted"/>
<evidence type="ECO:0000313" key="1">
    <source>
        <dbReference type="EMBL" id="PRY84352.1"/>
    </source>
</evidence>
<organism evidence="1 2">
    <name type="scientific">Donghicola tyrosinivorans</name>
    <dbReference type="NCBI Taxonomy" id="1652492"/>
    <lineage>
        <taxon>Bacteria</taxon>
        <taxon>Pseudomonadati</taxon>
        <taxon>Pseudomonadota</taxon>
        <taxon>Alphaproteobacteria</taxon>
        <taxon>Rhodobacterales</taxon>
        <taxon>Roseobacteraceae</taxon>
        <taxon>Donghicola</taxon>
    </lineage>
</organism>
<dbReference type="EMBL" id="PVTQ01000025">
    <property type="protein sequence ID" value="PRY84352.1"/>
    <property type="molecule type" value="Genomic_DNA"/>
</dbReference>
<comment type="caution">
    <text evidence="1">The sequence shown here is derived from an EMBL/GenBank/DDBJ whole genome shotgun (WGS) entry which is preliminary data.</text>
</comment>
<sequence length="33" mass="4161">MVDKIRFYFQKALFLLQKQMLYSLQLHIKFGRR</sequence>
<dbReference type="Proteomes" id="UP000238392">
    <property type="component" value="Unassembled WGS sequence"/>
</dbReference>
<keyword evidence="2" id="KW-1185">Reference proteome</keyword>
<dbReference type="AlphaFoldDB" id="A0A2T0WCD3"/>
<accession>A0A2T0WCD3</accession>
<gene>
    <name evidence="1" type="ORF">CLV74_12521</name>
</gene>
<protein>
    <submittedName>
        <fullName evidence="1">Uncharacterized protein</fullName>
    </submittedName>
</protein>